<gene>
    <name evidence="2" type="ORF">MUK42_36883</name>
</gene>
<sequence length="69" mass="8211">MVDKYFPKPLQPRLSPTNYRTSKKKNMETSQDLKEMEHKQRSTTIPGLEVIGWDGMGWDRWLTWRPCEG</sequence>
<name>A0A9E7EA42_9LILI</name>
<accession>A0A9E7EA42</accession>
<dbReference type="EMBL" id="CP097502">
    <property type="protein sequence ID" value="URD73175.1"/>
    <property type="molecule type" value="Genomic_DNA"/>
</dbReference>
<organism evidence="2 3">
    <name type="scientific">Musa troglodytarum</name>
    <name type="common">fe'i banana</name>
    <dbReference type="NCBI Taxonomy" id="320322"/>
    <lineage>
        <taxon>Eukaryota</taxon>
        <taxon>Viridiplantae</taxon>
        <taxon>Streptophyta</taxon>
        <taxon>Embryophyta</taxon>
        <taxon>Tracheophyta</taxon>
        <taxon>Spermatophyta</taxon>
        <taxon>Magnoliopsida</taxon>
        <taxon>Liliopsida</taxon>
        <taxon>Zingiberales</taxon>
        <taxon>Musaceae</taxon>
        <taxon>Musa</taxon>
    </lineage>
</organism>
<feature type="region of interest" description="Disordered" evidence="1">
    <location>
        <begin position="1"/>
        <end position="41"/>
    </location>
</feature>
<evidence type="ECO:0000313" key="3">
    <source>
        <dbReference type="Proteomes" id="UP001055439"/>
    </source>
</evidence>
<keyword evidence="3" id="KW-1185">Reference proteome</keyword>
<proteinExistence type="predicted"/>
<evidence type="ECO:0000256" key="1">
    <source>
        <dbReference type="SAM" id="MobiDB-lite"/>
    </source>
</evidence>
<reference evidence="2" key="1">
    <citation type="submission" date="2022-05" db="EMBL/GenBank/DDBJ databases">
        <title>The Musa troglodytarum L. genome provides insights into the mechanism of non-climacteric behaviour and enrichment of carotenoids.</title>
        <authorList>
            <person name="Wang J."/>
        </authorList>
    </citation>
    <scope>NUCLEOTIDE SEQUENCE</scope>
    <source>
        <tissue evidence="2">Leaf</tissue>
    </source>
</reference>
<evidence type="ECO:0000313" key="2">
    <source>
        <dbReference type="EMBL" id="URD73175.1"/>
    </source>
</evidence>
<protein>
    <submittedName>
        <fullName evidence="2">Uncharacterized protein</fullName>
    </submittedName>
</protein>
<dbReference type="AlphaFoldDB" id="A0A9E7EA42"/>
<feature type="compositionally biased region" description="Basic and acidic residues" evidence="1">
    <location>
        <begin position="25"/>
        <end position="40"/>
    </location>
</feature>
<dbReference type="Proteomes" id="UP001055439">
    <property type="component" value="Chromosome 1"/>
</dbReference>